<evidence type="ECO:0000256" key="2">
    <source>
        <dbReference type="SAM" id="MobiDB-lite"/>
    </source>
</evidence>
<dbReference type="SMART" id="SM00257">
    <property type="entry name" value="LysM"/>
    <property type="match status" value="1"/>
</dbReference>
<dbReference type="Gene3D" id="2.70.70.10">
    <property type="entry name" value="Glucose Permease (Domain IIA)"/>
    <property type="match status" value="1"/>
</dbReference>
<dbReference type="InterPro" id="IPR036779">
    <property type="entry name" value="LysM_dom_sf"/>
</dbReference>
<evidence type="ECO:0000313" key="4">
    <source>
        <dbReference type="EMBL" id="APG02468.1"/>
    </source>
</evidence>
<dbReference type="PROSITE" id="PS51257">
    <property type="entry name" value="PROKAR_LIPOPROTEIN"/>
    <property type="match status" value="1"/>
</dbReference>
<dbReference type="CDD" id="cd00118">
    <property type="entry name" value="LysM"/>
    <property type="match status" value="1"/>
</dbReference>
<dbReference type="AlphaFoldDB" id="A0A1L3EN24"/>
<dbReference type="InterPro" id="IPR018392">
    <property type="entry name" value="LysM"/>
</dbReference>
<dbReference type="KEGG" id="lrz:BJI69_00140"/>
<comment type="similarity">
    <text evidence="1">Belongs to the E.coli NlpD/Haemophilus LppB family.</text>
</comment>
<dbReference type="STRING" id="1440763.BJI69_00140"/>
<dbReference type="Pfam" id="PF01476">
    <property type="entry name" value="LysM"/>
    <property type="match status" value="1"/>
</dbReference>
<dbReference type="Gene3D" id="3.10.350.10">
    <property type="entry name" value="LysM domain"/>
    <property type="match status" value="1"/>
</dbReference>
<evidence type="ECO:0000259" key="3">
    <source>
        <dbReference type="PROSITE" id="PS51782"/>
    </source>
</evidence>
<dbReference type="Proteomes" id="UP000182987">
    <property type="component" value="Chromosome"/>
</dbReference>
<feature type="domain" description="LysM" evidence="3">
    <location>
        <begin position="53"/>
        <end position="97"/>
    </location>
</feature>
<name>A0A1L3EN24_9GAMM</name>
<evidence type="ECO:0000313" key="5">
    <source>
        <dbReference type="Proteomes" id="UP000182987"/>
    </source>
</evidence>
<dbReference type="InterPro" id="IPR050570">
    <property type="entry name" value="Cell_wall_metabolism_enzyme"/>
</dbReference>
<dbReference type="GO" id="GO:0032153">
    <property type="term" value="C:cell division site"/>
    <property type="evidence" value="ECO:0007669"/>
    <property type="project" value="TreeGrafter"/>
</dbReference>
<dbReference type="PANTHER" id="PTHR21666:SF263">
    <property type="entry name" value="MUREIN HYDROLASE ACTIVATOR NLPD"/>
    <property type="match status" value="1"/>
</dbReference>
<accession>A0A1L3EN24</accession>
<proteinExistence type="inferred from homology"/>
<reference evidence="5" key="1">
    <citation type="submission" date="2016-09" db="EMBL/GenBank/DDBJ databases">
        <authorList>
            <person name="Lysoe E."/>
        </authorList>
    </citation>
    <scope>NUCLEOTIDE SEQUENCE [LARGE SCALE GENOMIC DNA]</scope>
    <source>
        <strain evidence="5">LJ96T</strain>
    </source>
</reference>
<sequence>MLMIRPLALVGVLSAAVVVAGCDVTRSSVIVTRSPGSYTPSHDATPPPAPPGGSYRVMKGDTLYSIAFRNKVDFRDLASWNGIASPYTIWPGQDLRLAPPGHDSKSAPAHAAPVVVAATPPPAGTPPAGNAPHGTPPPAQPAQPAFQSVTDADVAPPAVPAPATTTNTPVVVAGKPAESVVPVAVPVPPSAPNAPAAAPAPVENPPAATPIVTSGASRSAGGIAWRWPADGTMLKKFSSADAIPGIEIGGKAGDPVRSAADGVVVYSGNGLVGYGELVIIKHSDSFLSAYGHNRKRLVKEGEKVKAGQAVAEMGSSGATRDELQFQIRRDGNPVDPLQYLPAK</sequence>
<dbReference type="GO" id="GO:0004222">
    <property type="term" value="F:metalloendopeptidase activity"/>
    <property type="evidence" value="ECO:0007669"/>
    <property type="project" value="TreeGrafter"/>
</dbReference>
<dbReference type="CDD" id="cd12797">
    <property type="entry name" value="M23_peptidase"/>
    <property type="match status" value="1"/>
</dbReference>
<keyword evidence="5" id="KW-1185">Reference proteome</keyword>
<gene>
    <name evidence="4" type="ORF">BJI69_00140</name>
</gene>
<dbReference type="InterPro" id="IPR011055">
    <property type="entry name" value="Dup_hybrid_motif"/>
</dbReference>
<dbReference type="EMBL" id="CP017480">
    <property type="protein sequence ID" value="APG02468.1"/>
    <property type="molecule type" value="Genomic_DNA"/>
</dbReference>
<dbReference type="SUPFAM" id="SSF51261">
    <property type="entry name" value="Duplicated hybrid motif"/>
    <property type="match status" value="1"/>
</dbReference>
<feature type="region of interest" description="Disordered" evidence="2">
    <location>
        <begin position="33"/>
        <end position="54"/>
    </location>
</feature>
<protein>
    <recommendedName>
        <fullName evidence="3">LysM domain-containing protein</fullName>
    </recommendedName>
</protein>
<dbReference type="InterPro" id="IPR016047">
    <property type="entry name" value="M23ase_b-sheet_dom"/>
</dbReference>
<dbReference type="PROSITE" id="PS51782">
    <property type="entry name" value="LYSM"/>
    <property type="match status" value="1"/>
</dbReference>
<dbReference type="Pfam" id="PF01551">
    <property type="entry name" value="Peptidase_M23"/>
    <property type="match status" value="1"/>
</dbReference>
<evidence type="ECO:0000256" key="1">
    <source>
        <dbReference type="ARBA" id="ARBA00038420"/>
    </source>
</evidence>
<dbReference type="GO" id="GO:0009279">
    <property type="term" value="C:cell outer membrane"/>
    <property type="evidence" value="ECO:0007669"/>
    <property type="project" value="TreeGrafter"/>
</dbReference>
<dbReference type="SUPFAM" id="SSF54106">
    <property type="entry name" value="LysM domain"/>
    <property type="match status" value="1"/>
</dbReference>
<feature type="region of interest" description="Disordered" evidence="2">
    <location>
        <begin position="117"/>
        <end position="148"/>
    </location>
</feature>
<dbReference type="PANTHER" id="PTHR21666">
    <property type="entry name" value="PEPTIDASE-RELATED"/>
    <property type="match status" value="1"/>
</dbReference>
<organism evidence="4 5">
    <name type="scientific">Luteibacter rhizovicinus DSM 16549</name>
    <dbReference type="NCBI Taxonomy" id="1440763"/>
    <lineage>
        <taxon>Bacteria</taxon>
        <taxon>Pseudomonadati</taxon>
        <taxon>Pseudomonadota</taxon>
        <taxon>Gammaproteobacteria</taxon>
        <taxon>Lysobacterales</taxon>
        <taxon>Rhodanobacteraceae</taxon>
        <taxon>Luteibacter</taxon>
    </lineage>
</organism>